<evidence type="ECO:0000256" key="4">
    <source>
        <dbReference type="ARBA" id="ARBA00022692"/>
    </source>
</evidence>
<keyword evidence="7" id="KW-0255">Endonuclease</keyword>
<organism evidence="19 20">
    <name type="scientific">Necator americanus</name>
    <name type="common">Human hookworm</name>
    <dbReference type="NCBI Taxonomy" id="51031"/>
    <lineage>
        <taxon>Eukaryota</taxon>
        <taxon>Metazoa</taxon>
        <taxon>Ecdysozoa</taxon>
        <taxon>Nematoda</taxon>
        <taxon>Chromadorea</taxon>
        <taxon>Rhabditida</taxon>
        <taxon>Rhabditina</taxon>
        <taxon>Rhabditomorpha</taxon>
        <taxon>Strongyloidea</taxon>
        <taxon>Ancylostomatidae</taxon>
        <taxon>Bunostominae</taxon>
        <taxon>Necator</taxon>
    </lineage>
</organism>
<feature type="transmembrane region" description="Helical" evidence="16">
    <location>
        <begin position="316"/>
        <end position="336"/>
    </location>
</feature>
<comment type="caution">
    <text evidence="19">The sequence shown here is derived from an EMBL/GenBank/DDBJ whole genome shotgun (WGS) entry which is preliminary data.</text>
</comment>
<evidence type="ECO:0000256" key="7">
    <source>
        <dbReference type="ARBA" id="ARBA00022759"/>
    </source>
</evidence>
<dbReference type="Proteomes" id="UP001303046">
    <property type="component" value="Unassembled WGS sequence"/>
</dbReference>
<dbReference type="SUPFAM" id="SSF56672">
    <property type="entry name" value="DNA/RNA polymerases"/>
    <property type="match status" value="1"/>
</dbReference>
<feature type="domain" description="Potassium channel" evidence="17">
    <location>
        <begin position="323"/>
        <end position="400"/>
    </location>
</feature>
<evidence type="ECO:0000256" key="12">
    <source>
        <dbReference type="ARBA" id="ARBA00023136"/>
    </source>
</evidence>
<evidence type="ECO:0000256" key="8">
    <source>
        <dbReference type="ARBA" id="ARBA00022801"/>
    </source>
</evidence>
<evidence type="ECO:0000259" key="18">
    <source>
        <dbReference type="Pfam" id="PF17917"/>
    </source>
</evidence>
<evidence type="ECO:0000313" key="19">
    <source>
        <dbReference type="EMBL" id="KAK6767055.1"/>
    </source>
</evidence>
<dbReference type="PANTHER" id="PTHR37984">
    <property type="entry name" value="PROTEIN CBG26694"/>
    <property type="match status" value="1"/>
</dbReference>
<dbReference type="SUPFAM" id="SSF81324">
    <property type="entry name" value="Voltage-gated potassium channels"/>
    <property type="match status" value="2"/>
</dbReference>
<dbReference type="InterPro" id="IPR050951">
    <property type="entry name" value="Retrovirus_Pol_polyprotein"/>
</dbReference>
<dbReference type="Pfam" id="PF07885">
    <property type="entry name" value="Ion_trans_2"/>
    <property type="match status" value="2"/>
</dbReference>
<keyword evidence="20" id="KW-1185">Reference proteome</keyword>
<evidence type="ECO:0000256" key="14">
    <source>
        <dbReference type="RuleBase" id="RU003857"/>
    </source>
</evidence>
<feature type="domain" description="Reverse transcriptase RNase H-like" evidence="18">
    <location>
        <begin position="1"/>
        <end position="90"/>
    </location>
</feature>
<feature type="compositionally biased region" description="Basic and acidic residues" evidence="15">
    <location>
        <begin position="465"/>
        <end position="475"/>
    </location>
</feature>
<dbReference type="PRINTS" id="PR01333">
    <property type="entry name" value="2POREKCHANEL"/>
</dbReference>
<keyword evidence="4 14" id="KW-0812">Transmembrane</keyword>
<accession>A0ABR1EX38</accession>
<evidence type="ECO:0000256" key="11">
    <source>
        <dbReference type="ARBA" id="ARBA00023065"/>
    </source>
</evidence>
<dbReference type="Gene3D" id="1.10.287.70">
    <property type="match status" value="1"/>
</dbReference>
<reference evidence="19 20" key="1">
    <citation type="submission" date="2023-08" db="EMBL/GenBank/DDBJ databases">
        <title>A Necator americanus chromosomal reference genome.</title>
        <authorList>
            <person name="Ilik V."/>
            <person name="Petrzelkova K.J."/>
            <person name="Pardy F."/>
            <person name="Fuh T."/>
            <person name="Niatou-Singa F.S."/>
            <person name="Gouil Q."/>
            <person name="Baker L."/>
            <person name="Ritchie M.E."/>
            <person name="Jex A.R."/>
            <person name="Gazzola D."/>
            <person name="Li H."/>
            <person name="Toshio Fujiwara R."/>
            <person name="Zhan B."/>
            <person name="Aroian R.V."/>
            <person name="Pafco B."/>
            <person name="Schwarz E.M."/>
        </authorList>
    </citation>
    <scope>NUCLEOTIDE SEQUENCE [LARGE SCALE GENOMIC DNA]</scope>
    <source>
        <strain evidence="19 20">Aroian</strain>
        <tissue evidence="19">Whole animal</tissue>
    </source>
</reference>
<keyword evidence="6" id="KW-0540">Nuclease</keyword>
<keyword evidence="3" id="KW-0808">Transferase</keyword>
<dbReference type="InterPro" id="IPR013099">
    <property type="entry name" value="K_chnl_dom"/>
</dbReference>
<evidence type="ECO:0000259" key="17">
    <source>
        <dbReference type="Pfam" id="PF07885"/>
    </source>
</evidence>
<evidence type="ECO:0000313" key="20">
    <source>
        <dbReference type="Proteomes" id="UP001303046"/>
    </source>
</evidence>
<evidence type="ECO:0000256" key="10">
    <source>
        <dbReference type="ARBA" id="ARBA00022989"/>
    </source>
</evidence>
<keyword evidence="9" id="KW-0695">RNA-directed DNA polymerase</keyword>
<feature type="region of interest" description="Disordered" evidence="15">
    <location>
        <begin position="460"/>
        <end position="482"/>
    </location>
</feature>
<feature type="transmembrane region" description="Helical" evidence="16">
    <location>
        <begin position="254"/>
        <end position="272"/>
    </location>
</feature>
<dbReference type="InterPro" id="IPR043502">
    <property type="entry name" value="DNA/RNA_pol_sf"/>
</dbReference>
<evidence type="ECO:0000256" key="9">
    <source>
        <dbReference type="ARBA" id="ARBA00022918"/>
    </source>
</evidence>
<name>A0ABR1EX38_NECAM</name>
<evidence type="ECO:0008006" key="21">
    <source>
        <dbReference type="Google" id="ProtNLM"/>
    </source>
</evidence>
<dbReference type="EMBL" id="JAVFWL010000006">
    <property type="protein sequence ID" value="KAK6767055.1"/>
    <property type="molecule type" value="Genomic_DNA"/>
</dbReference>
<feature type="transmembrane region" description="Helical" evidence="16">
    <location>
        <begin position="376"/>
        <end position="402"/>
    </location>
</feature>
<evidence type="ECO:0000256" key="6">
    <source>
        <dbReference type="ARBA" id="ARBA00022722"/>
    </source>
</evidence>
<evidence type="ECO:0000256" key="2">
    <source>
        <dbReference type="ARBA" id="ARBA00022448"/>
    </source>
</evidence>
<evidence type="ECO:0000256" key="16">
    <source>
        <dbReference type="SAM" id="Phobius"/>
    </source>
</evidence>
<protein>
    <recommendedName>
        <fullName evidence="21">Ion channel</fullName>
    </recommendedName>
</protein>
<keyword evidence="11 14" id="KW-0406">Ion transport</keyword>
<evidence type="ECO:0000256" key="15">
    <source>
        <dbReference type="SAM" id="MobiDB-lite"/>
    </source>
</evidence>
<comment type="subcellular location">
    <subcellularLocation>
        <location evidence="1">Membrane</location>
        <topology evidence="1">Multi-pass membrane protein</topology>
    </subcellularLocation>
</comment>
<keyword evidence="2 14" id="KW-0813">Transport</keyword>
<keyword evidence="10 16" id="KW-1133">Transmembrane helix</keyword>
<evidence type="ECO:0000256" key="3">
    <source>
        <dbReference type="ARBA" id="ARBA00022679"/>
    </source>
</evidence>
<evidence type="ECO:0000256" key="1">
    <source>
        <dbReference type="ARBA" id="ARBA00004141"/>
    </source>
</evidence>
<dbReference type="Pfam" id="PF17917">
    <property type="entry name" value="RT_RNaseH"/>
    <property type="match status" value="1"/>
</dbReference>
<evidence type="ECO:0000256" key="5">
    <source>
        <dbReference type="ARBA" id="ARBA00022695"/>
    </source>
</evidence>
<keyword evidence="13 14" id="KW-0407">Ion channel</keyword>
<evidence type="ECO:0000256" key="13">
    <source>
        <dbReference type="ARBA" id="ARBA00023303"/>
    </source>
</evidence>
<keyword evidence="12 16" id="KW-0472">Membrane</keyword>
<feature type="transmembrane region" description="Helical" evidence="16">
    <location>
        <begin position="348"/>
        <end position="370"/>
    </location>
</feature>
<gene>
    <name evidence="19" type="primary">Necator_chrX.g26536</name>
    <name evidence="19" type="ORF">RB195_026369</name>
</gene>
<keyword evidence="8" id="KW-0378">Hydrolase</keyword>
<dbReference type="CDD" id="cd09274">
    <property type="entry name" value="RNase_HI_RT_Ty3"/>
    <property type="match status" value="1"/>
</dbReference>
<comment type="similarity">
    <text evidence="14">Belongs to the two pore domain potassium channel (TC 1.A.1.8) family.</text>
</comment>
<feature type="transmembrane region" description="Helical" evidence="16">
    <location>
        <begin position="279"/>
        <end position="296"/>
    </location>
</feature>
<dbReference type="InterPro" id="IPR003280">
    <property type="entry name" value="2pore_dom_K_chnl"/>
</dbReference>
<dbReference type="InterPro" id="IPR041373">
    <property type="entry name" value="RT_RNaseH"/>
</dbReference>
<keyword evidence="5" id="KW-0548">Nucleotidyltransferase</keyword>
<feature type="domain" description="Potassium channel" evidence="17">
    <location>
        <begin position="246"/>
        <end position="302"/>
    </location>
</feature>
<sequence length="522" mass="59185">MGATLSHRSADGCEKVIYHASRCLTQPQKNYQIEKEAFALIFAMQKFHRSIHGRNFTLRIDHKPFLAIFGSKKEYSANRLQRWTTILLNYNFTIEYKNTKDFDQLDALSRLVSSQSSIPEDFVLASIDGDVTSEFSENYCQLPASAESIRTATQTDRLIQLVTGNRPKFNRHSPLWHYYNRINTMTTVKGSLHKAHPGQTRMKMLARRFVYLPTIDFDIENSSRPAQDIARNYFDCMFYNDGVYLDMWTMDSSVLFTATTLVPVGFGLITPLTWNGRMFLVIYAIVGIPLALVTISDIGKFFCDAVFKLFRESTSIFMAALLILLLLYPLVGGLCIHNVSHLSLFDSVYYCCITILTVGFGDIELVPFFNGPPIPVPYLILFIVVGVTLVTMSVDVVATNIIHQIHYMGRQMGKAKVIADKMIQMAQKISINKGLGLGMTQLGAFAKMGMMINLTSNGGALSRGNQDRSNYEKENQPMQRKSTAFDPELDFDLIDRLVPYGYPSQNRDEGDDDVFYEQQWNV</sequence>
<dbReference type="PANTHER" id="PTHR37984:SF5">
    <property type="entry name" value="PROTEIN NYNRIN-LIKE"/>
    <property type="match status" value="1"/>
</dbReference>
<proteinExistence type="inferred from homology"/>